<evidence type="ECO:0000313" key="1">
    <source>
        <dbReference type="EMBL" id="RAU82900.1"/>
    </source>
</evidence>
<dbReference type="RefSeq" id="WP_112305049.1">
    <property type="nucleotide sequence ID" value="NZ_QMDV01000002.1"/>
</dbReference>
<reference evidence="1 2" key="1">
    <citation type="submission" date="2018-06" db="EMBL/GenBank/DDBJ databases">
        <authorList>
            <person name="Liu Z.-W."/>
        </authorList>
    </citation>
    <scope>NUCLEOTIDE SEQUENCE [LARGE SCALE GENOMIC DNA]</scope>
    <source>
        <strain evidence="1 2">2b14</strain>
    </source>
</reference>
<name>A0A364REY5_9BACT</name>
<protein>
    <submittedName>
        <fullName evidence="1">Uncharacterized protein</fullName>
    </submittedName>
</protein>
<comment type="caution">
    <text evidence="1">The sequence shown here is derived from an EMBL/GenBank/DDBJ whole genome shotgun (WGS) entry which is preliminary data.</text>
</comment>
<sequence length="98" mass="11179">MIEKVQLLLQEFEQKQEAGEIETFTVQIFTDSLHIKPEPGLASASQRIDLSTELLLTFEIFLSDTKVIVHNSPEYLTLKSLLNTQGTLERMAQNKTQE</sequence>
<organism evidence="1 2">
    <name type="scientific">Pontibacter arcticus</name>
    <dbReference type="NCBI Taxonomy" id="2080288"/>
    <lineage>
        <taxon>Bacteria</taxon>
        <taxon>Pseudomonadati</taxon>
        <taxon>Bacteroidota</taxon>
        <taxon>Cytophagia</taxon>
        <taxon>Cytophagales</taxon>
        <taxon>Hymenobacteraceae</taxon>
        <taxon>Pontibacter</taxon>
    </lineage>
</organism>
<dbReference type="AlphaFoldDB" id="A0A364REY5"/>
<evidence type="ECO:0000313" key="2">
    <source>
        <dbReference type="Proteomes" id="UP000251692"/>
    </source>
</evidence>
<dbReference type="Proteomes" id="UP000251692">
    <property type="component" value="Unassembled WGS sequence"/>
</dbReference>
<accession>A0A364REY5</accession>
<dbReference type="EMBL" id="QMDV01000002">
    <property type="protein sequence ID" value="RAU82900.1"/>
    <property type="molecule type" value="Genomic_DNA"/>
</dbReference>
<keyword evidence="2" id="KW-1185">Reference proteome</keyword>
<proteinExistence type="predicted"/>
<reference evidence="1 2" key="2">
    <citation type="submission" date="2018-07" db="EMBL/GenBank/DDBJ databases">
        <title>Pontibacter sp. 2b14 genomic sequence and assembly.</title>
        <authorList>
            <person name="Du Z.-J."/>
        </authorList>
    </citation>
    <scope>NUCLEOTIDE SEQUENCE [LARGE SCALE GENOMIC DNA]</scope>
    <source>
        <strain evidence="1 2">2b14</strain>
    </source>
</reference>
<gene>
    <name evidence="1" type="ORF">DP923_06540</name>
</gene>